<dbReference type="Gramene" id="TraesCS5B02G137900.5">
    <property type="protein sequence ID" value="TraesCS5B02G137900.5"/>
    <property type="gene ID" value="TraesCS5B02G137900"/>
</dbReference>
<feature type="region of interest" description="Disordered" evidence="2">
    <location>
        <begin position="462"/>
        <end position="547"/>
    </location>
</feature>
<protein>
    <submittedName>
        <fullName evidence="4">rRNA N-glycosidase</fullName>
    </submittedName>
</protein>
<dbReference type="OrthoDB" id="697467at2759"/>
<dbReference type="InterPro" id="IPR001574">
    <property type="entry name" value="Ribosome_inactivat_prot"/>
</dbReference>
<dbReference type="PANTHER" id="PTHR33453:SF40">
    <property type="entry name" value="RRNA N-GLYCOSYLASE"/>
    <property type="match status" value="1"/>
</dbReference>
<dbReference type="InterPro" id="IPR016138">
    <property type="entry name" value="Ribosome_inactivat_prot_sub1"/>
</dbReference>
<dbReference type="Pfam" id="PF00161">
    <property type="entry name" value="RIP"/>
    <property type="match status" value="1"/>
</dbReference>
<reference evidence="4" key="2">
    <citation type="submission" date="2018-10" db="UniProtKB">
        <authorList>
            <consortium name="EnsemblPlants"/>
        </authorList>
    </citation>
    <scope>IDENTIFICATION</scope>
</reference>
<dbReference type="Gramene" id="TraesLAC5B03G02816000.1">
    <property type="protein sequence ID" value="TraesLAC5B03G02816000.1"/>
    <property type="gene ID" value="TraesLAC5B03G02816000"/>
</dbReference>
<dbReference type="Gramene" id="TraesJUL5B03G02883750.1">
    <property type="protein sequence ID" value="TraesJUL5B03G02883750.1"/>
    <property type="gene ID" value="TraesJUL5B03G02883750"/>
</dbReference>
<dbReference type="InterPro" id="IPR036041">
    <property type="entry name" value="Ribosome-inact_prot_sf"/>
</dbReference>
<dbReference type="Gramene" id="TraesCS5B03G0384800.5">
    <property type="protein sequence ID" value="TraesCS5B03G0384800.5.CDS"/>
    <property type="gene ID" value="TraesCS5B03G0384800"/>
</dbReference>
<dbReference type="SUPFAM" id="SSF56371">
    <property type="entry name" value="Ribosome inactivating proteins (RIP)"/>
    <property type="match status" value="1"/>
</dbReference>
<dbReference type="GO" id="GO:0006952">
    <property type="term" value="P:defense response"/>
    <property type="evidence" value="ECO:0007669"/>
    <property type="project" value="UniProtKB-KW"/>
</dbReference>
<comment type="catalytic activity">
    <reaction evidence="1">
        <text>Endohydrolysis of the N-glycosidic bond at one specific adenosine on the 28S rRNA.</text>
        <dbReference type="EC" id="3.2.2.22"/>
    </reaction>
</comment>
<dbReference type="EnsemblPlants" id="TraesCS5B02G137900.5">
    <property type="protein sequence ID" value="TraesCS5B02G137900.5"/>
    <property type="gene ID" value="TraesCS5B02G137900"/>
</dbReference>
<dbReference type="SMR" id="A0A3B6LJG6"/>
<accession>A0A3B6LJG6</accession>
<organism evidence="4">
    <name type="scientific">Triticum aestivum</name>
    <name type="common">Wheat</name>
    <dbReference type="NCBI Taxonomy" id="4565"/>
    <lineage>
        <taxon>Eukaryota</taxon>
        <taxon>Viridiplantae</taxon>
        <taxon>Streptophyta</taxon>
        <taxon>Embryophyta</taxon>
        <taxon>Tracheophyta</taxon>
        <taxon>Spermatophyta</taxon>
        <taxon>Magnoliopsida</taxon>
        <taxon>Liliopsida</taxon>
        <taxon>Poales</taxon>
        <taxon>Poaceae</taxon>
        <taxon>BOP clade</taxon>
        <taxon>Pooideae</taxon>
        <taxon>Triticodae</taxon>
        <taxon>Triticeae</taxon>
        <taxon>Triticinae</taxon>
        <taxon>Triticum</taxon>
    </lineage>
</organism>
<reference evidence="4" key="1">
    <citation type="submission" date="2018-08" db="EMBL/GenBank/DDBJ databases">
        <authorList>
            <person name="Rossello M."/>
        </authorList>
    </citation>
    <scope>NUCLEOTIDE SEQUENCE [LARGE SCALE GENOMIC DNA]</scope>
    <source>
        <strain evidence="4">cv. Chinese Spring</strain>
    </source>
</reference>
<sequence>MPTHGGGCAGSRRGVTMCLHHTTPALVAIKAMIDSMGLLCMVPSQDGDSNHQRDHLLQTEEWLKFHAVVAKQEKTIADRDDPGEAMRKKLDGMREKLKSAENSEDWNSVLRIEEKPSLPPDGERKEYFMKLDQDLQKIAALQAKDWLVNKPKKQNSVPLYENPVLKCSDLQQWIHKLSEEQMPVSLALGDFKLDLIETFFNPSQEGSLSNFISYFSDRLCDHDQNFTFRHGKESCRLLEYQTPNKQPPRWMFIKMKKDNARAGIYMSSDNLYLFAFSNKKGEIFELVKEDCLRIIKGSVAFGCSTDYPSILNYERPRPIPEGDCEKRLLGIILNMEKFSHGIEVLSNYDHSILSNHDVSEAEKQRLIQEVQEALARNAVVLAEVSLIVNLFISVNENWKESRSSLTKLLYEYMMHWKVMSNKVHNGPIDSKFEDNLVAKILLRFRHEAIKVHNLVCNVKGPGIIKNGPGPMAPGDDGKGSKEPGPSGGDDKEQKTSGSSSGLSGHGNDKETNTPGSGPFDSCDDNLEGRRDGGKQKENYNDSRPGTSEMSKIAMAFMVGLTSGKNWVQPSISKRSMEPFVITKRGVESLIISRRSVEPLMVPLLPDSLGSAHTTGLGQVLSLVPDSSLFSHGHGLDPMLLPVIRGLEVLLELIRSKTSNVLAVNSPLIFLHEPDLGEVQGLISASETTLVGISPEEDIVNFFKKSIPSEPYFPKGQTLFEIFCIHTNLCLIKTIVLYDDRGGTLIYESKEGEKDQFIKRRSIWLSEHIGKKPSAFIDSLALEGPSRPMTAHAGCWIIEIDVPVESSFKPEDPEIPGRVFESTLLLNDDPLDKPRSNLISIRGGFVNITSVTFSNAVCSSIRFVLCSHPDDSFYVHPKVEGELVLSVENYPVGFTIFKNQVEDDAVHFMRRSDTIFELPLSRHVLALPVESRVHVLGTLKLATSEVLVDQYLVLDKNVVRAGWTVETGLYAAICIELSSVF</sequence>
<keyword evidence="5" id="KW-1185">Reference proteome</keyword>
<evidence type="ECO:0000313" key="5">
    <source>
        <dbReference type="Proteomes" id="UP000019116"/>
    </source>
</evidence>
<dbReference type="Gene3D" id="3.40.420.10">
    <property type="entry name" value="Ricin (A subunit), domain 1"/>
    <property type="match status" value="1"/>
</dbReference>
<keyword evidence="1" id="KW-0378">Hydrolase</keyword>
<proteinExistence type="inferred from homology"/>
<evidence type="ECO:0000313" key="4">
    <source>
        <dbReference type="EnsemblPlants" id="TraesCS5B02G137900.5"/>
    </source>
</evidence>
<feature type="compositionally biased region" description="Basic and acidic residues" evidence="2">
    <location>
        <begin position="526"/>
        <end position="540"/>
    </location>
</feature>
<dbReference type="Proteomes" id="UP000019116">
    <property type="component" value="Chromosome 5B"/>
</dbReference>
<dbReference type="Pfam" id="PF20241">
    <property type="entry name" value="DUF6598"/>
    <property type="match status" value="1"/>
</dbReference>
<keyword evidence="1" id="KW-0611">Plant defense</keyword>
<evidence type="ECO:0000259" key="3">
    <source>
        <dbReference type="Pfam" id="PF20241"/>
    </source>
</evidence>
<keyword evidence="1" id="KW-0800">Toxin</keyword>
<dbReference type="GO" id="GO:0017148">
    <property type="term" value="P:negative regulation of translation"/>
    <property type="evidence" value="ECO:0007669"/>
    <property type="project" value="UniProtKB-KW"/>
</dbReference>
<comment type="similarity">
    <text evidence="1">Belongs to the ribosome-inactivating protein family.</text>
</comment>
<dbReference type="GO" id="GO:0030598">
    <property type="term" value="F:rRNA N-glycosylase activity"/>
    <property type="evidence" value="ECO:0007669"/>
    <property type="project" value="UniProtKB-EC"/>
</dbReference>
<dbReference type="STRING" id="4565.A0A3B6LJG6"/>
<dbReference type="InterPro" id="IPR046533">
    <property type="entry name" value="DUF6598"/>
</dbReference>
<evidence type="ECO:0000256" key="1">
    <source>
        <dbReference type="RuleBase" id="RU004915"/>
    </source>
</evidence>
<dbReference type="PANTHER" id="PTHR33453">
    <property type="match status" value="1"/>
</dbReference>
<feature type="domain" description="DUF6598" evidence="3">
    <location>
        <begin position="777"/>
        <end position="936"/>
    </location>
</feature>
<evidence type="ECO:0000256" key="2">
    <source>
        <dbReference type="SAM" id="MobiDB-lite"/>
    </source>
</evidence>
<gene>
    <name evidence="4" type="primary">LOC123111277</name>
</gene>
<dbReference type="GO" id="GO:0090729">
    <property type="term" value="F:toxin activity"/>
    <property type="evidence" value="ECO:0007669"/>
    <property type="project" value="UniProtKB-KW"/>
</dbReference>
<dbReference type="AlphaFoldDB" id="A0A3B6LJG6"/>
<keyword evidence="1" id="KW-0652">Protein synthesis inhibitor</keyword>
<name>A0A3B6LJG6_WHEAT</name>